<dbReference type="Proteomes" id="UP000033054">
    <property type="component" value="Chromosome"/>
</dbReference>
<proteinExistence type="inferred from homology"/>
<dbReference type="AlphaFoldDB" id="A0A0E3ZUU9"/>
<evidence type="ECO:0000256" key="1">
    <source>
        <dbReference type="ARBA" id="ARBA00022723"/>
    </source>
</evidence>
<dbReference type="HOGENOM" id="CLU_070320_0_1_10"/>
<accession>A0A0E3ZUU9</accession>
<dbReference type="KEGG" id="srd:SD10_07320"/>
<dbReference type="GO" id="GO:0046872">
    <property type="term" value="F:metal ion binding"/>
    <property type="evidence" value="ECO:0007669"/>
    <property type="project" value="UniProtKB-KW"/>
</dbReference>
<evidence type="ECO:0000313" key="6">
    <source>
        <dbReference type="EMBL" id="AKD54745.1"/>
    </source>
</evidence>
<dbReference type="PANTHER" id="PTHR42988:SF2">
    <property type="entry name" value="CYCLIC NUCLEOTIDE PHOSPHODIESTERASE CBUA0032-RELATED"/>
    <property type="match status" value="1"/>
</dbReference>
<dbReference type="InterPro" id="IPR029052">
    <property type="entry name" value="Metallo-depent_PP-like"/>
</dbReference>
<dbReference type="InterPro" id="IPR050884">
    <property type="entry name" value="CNP_phosphodiesterase-III"/>
</dbReference>
<keyword evidence="2" id="KW-0378">Hydrolase</keyword>
<evidence type="ECO:0000256" key="3">
    <source>
        <dbReference type="ARBA" id="ARBA00023004"/>
    </source>
</evidence>
<dbReference type="EMBL" id="CP010429">
    <property type="protein sequence ID" value="AKD54745.1"/>
    <property type="molecule type" value="Genomic_DNA"/>
</dbReference>
<dbReference type="Pfam" id="PF00149">
    <property type="entry name" value="Metallophos"/>
    <property type="match status" value="1"/>
</dbReference>
<name>A0A0E3ZUU9_9BACT</name>
<keyword evidence="3" id="KW-0408">Iron</keyword>
<feature type="domain" description="Calcineurin-like phosphoesterase" evidence="5">
    <location>
        <begin position="1"/>
        <end position="189"/>
    </location>
</feature>
<keyword evidence="1" id="KW-0479">Metal-binding</keyword>
<dbReference type="Gene3D" id="3.60.21.10">
    <property type="match status" value="1"/>
</dbReference>
<dbReference type="OrthoDB" id="9816081at2"/>
<keyword evidence="7" id="KW-1185">Reference proteome</keyword>
<dbReference type="PATRIC" id="fig|1379870.5.peg.1589"/>
<sequence length="250" mass="28707">MRIAFLTDLHLGAEGDLVQNVDVRQNFLRSLDYVAELKPNCLVLGGDICDTRGNQVTYEWVRTQIDKLPFPNYIISGNHDDPVLLASVFNKRHDLHTGELYYALPLEGRPALFLDSSKGFFSDNQWDWLREYMLALRDNNVVIFMHHPPLPADVAFMDRKYAFQQSDEFLELVRELPCHVTVVCGHYHVEKVVQRGNLLVLLTPSTFYQMKQDASEFAVDSYRIGIREVNLTTHGTTSAVFYIDPLQQPS</sequence>
<reference evidence="6 7" key="1">
    <citation type="journal article" date="2014" name="Curr. Microbiol.">
        <title>Spirosoma radiotolerans sp. nov., a gamma-radiation-resistant bacterium isolated from gamma ray-irradiated soil.</title>
        <authorList>
            <person name="Lee J.J."/>
            <person name="Srinivasan S."/>
            <person name="Lim S."/>
            <person name="Joe M."/>
            <person name="Im S."/>
            <person name="Bae S.I."/>
            <person name="Park K.R."/>
            <person name="Han J.H."/>
            <person name="Park S.H."/>
            <person name="Joo B.M."/>
            <person name="Park S.J."/>
            <person name="Kim M.K."/>
        </authorList>
    </citation>
    <scope>NUCLEOTIDE SEQUENCE [LARGE SCALE GENOMIC DNA]</scope>
    <source>
        <strain evidence="6 7">DG5A</strain>
    </source>
</reference>
<dbReference type="SUPFAM" id="SSF56300">
    <property type="entry name" value="Metallo-dependent phosphatases"/>
    <property type="match status" value="1"/>
</dbReference>
<dbReference type="PANTHER" id="PTHR42988">
    <property type="entry name" value="PHOSPHOHYDROLASE"/>
    <property type="match status" value="1"/>
</dbReference>
<evidence type="ECO:0000259" key="5">
    <source>
        <dbReference type="Pfam" id="PF00149"/>
    </source>
</evidence>
<protein>
    <submittedName>
        <fullName evidence="6">Metallophosphoesterase</fullName>
    </submittedName>
</protein>
<dbReference type="STRING" id="1379870.SD10_07320"/>
<comment type="similarity">
    <text evidence="4">Belongs to the cyclic nucleotide phosphodiesterase class-III family.</text>
</comment>
<evidence type="ECO:0000256" key="4">
    <source>
        <dbReference type="ARBA" id="ARBA00025742"/>
    </source>
</evidence>
<dbReference type="InterPro" id="IPR004843">
    <property type="entry name" value="Calcineurin-like_PHP"/>
</dbReference>
<dbReference type="GO" id="GO:0016787">
    <property type="term" value="F:hydrolase activity"/>
    <property type="evidence" value="ECO:0007669"/>
    <property type="project" value="UniProtKB-KW"/>
</dbReference>
<dbReference type="RefSeq" id="WP_046376346.1">
    <property type="nucleotide sequence ID" value="NZ_CP010429.1"/>
</dbReference>
<evidence type="ECO:0000313" key="7">
    <source>
        <dbReference type="Proteomes" id="UP000033054"/>
    </source>
</evidence>
<organism evidence="6 7">
    <name type="scientific">Spirosoma radiotolerans</name>
    <dbReference type="NCBI Taxonomy" id="1379870"/>
    <lineage>
        <taxon>Bacteria</taxon>
        <taxon>Pseudomonadati</taxon>
        <taxon>Bacteroidota</taxon>
        <taxon>Cytophagia</taxon>
        <taxon>Cytophagales</taxon>
        <taxon>Cytophagaceae</taxon>
        <taxon>Spirosoma</taxon>
    </lineage>
</organism>
<evidence type="ECO:0000256" key="2">
    <source>
        <dbReference type="ARBA" id="ARBA00022801"/>
    </source>
</evidence>
<gene>
    <name evidence="6" type="ORF">SD10_07320</name>
</gene>